<dbReference type="EMBL" id="BAABJP010000004">
    <property type="protein sequence ID" value="GAA5148274.1"/>
    <property type="molecule type" value="Genomic_DNA"/>
</dbReference>
<protein>
    <recommendedName>
        <fullName evidence="5">DUF3153 domain-containing protein</fullName>
    </recommendedName>
</protein>
<proteinExistence type="predicted"/>
<accession>A0ABP9PPQ6</accession>
<reference evidence="4" key="1">
    <citation type="journal article" date="2019" name="Int. J. Syst. Evol. Microbiol.">
        <title>The Global Catalogue of Microorganisms (GCM) 10K type strain sequencing project: providing services to taxonomists for standard genome sequencing and annotation.</title>
        <authorList>
            <consortium name="The Broad Institute Genomics Platform"/>
            <consortium name="The Broad Institute Genome Sequencing Center for Infectious Disease"/>
            <person name="Wu L."/>
            <person name="Ma J."/>
        </authorList>
    </citation>
    <scope>NUCLEOTIDE SEQUENCE [LARGE SCALE GENOMIC DNA]</scope>
    <source>
        <strain evidence="4">JCM 18303</strain>
    </source>
</reference>
<feature type="compositionally biased region" description="Low complexity" evidence="1">
    <location>
        <begin position="60"/>
        <end position="74"/>
    </location>
</feature>
<keyword evidence="2" id="KW-1133">Transmembrane helix</keyword>
<gene>
    <name evidence="3" type="ORF">GCM10023321_10300</name>
</gene>
<evidence type="ECO:0000256" key="2">
    <source>
        <dbReference type="SAM" id="Phobius"/>
    </source>
</evidence>
<feature type="transmembrane region" description="Helical" evidence="2">
    <location>
        <begin position="265"/>
        <end position="287"/>
    </location>
</feature>
<keyword evidence="2" id="KW-0472">Membrane</keyword>
<evidence type="ECO:0008006" key="5">
    <source>
        <dbReference type="Google" id="ProtNLM"/>
    </source>
</evidence>
<evidence type="ECO:0000313" key="3">
    <source>
        <dbReference type="EMBL" id="GAA5148274.1"/>
    </source>
</evidence>
<evidence type="ECO:0000256" key="1">
    <source>
        <dbReference type="SAM" id="MobiDB-lite"/>
    </source>
</evidence>
<comment type="caution">
    <text evidence="3">The sequence shown here is derived from an EMBL/GenBank/DDBJ whole genome shotgun (WGS) entry which is preliminary data.</text>
</comment>
<sequence length="308" mass="32701">MWQRALRSGQAAEGEGMATGGRRAKPRAAAVIPALVCLLLLPLAACAGSGGNPPAPAPVTTPTEEPQPTETVVPAPGPTRQPSGDAPHQPATRETADDRLRAFVEACDKGVEDWRSGQFDHPGEMTLEVNQSSTYVAAVDIRETPQPAELVLPGVGAQGEPVAVQCVLSARLMPVGDGLEVQDGSWIMRQFTPTGVLNWSWSVKALRPGESQLRLELQPALSAREPGTGALMPPEHPSRVTAFVTRVHVNANALQRSGQWWKDNWPILLMIATGLGAAVLGLIRWGGTLGQTIREARQKWRGDGGAAP</sequence>
<name>A0ABP9PPQ6_9PSEU</name>
<evidence type="ECO:0000313" key="4">
    <source>
        <dbReference type="Proteomes" id="UP001428817"/>
    </source>
</evidence>
<feature type="region of interest" description="Disordered" evidence="1">
    <location>
        <begin position="51"/>
        <end position="94"/>
    </location>
</feature>
<keyword evidence="2" id="KW-0812">Transmembrane</keyword>
<feature type="region of interest" description="Disordered" evidence="1">
    <location>
        <begin position="1"/>
        <end position="24"/>
    </location>
</feature>
<dbReference type="Proteomes" id="UP001428817">
    <property type="component" value="Unassembled WGS sequence"/>
</dbReference>
<organism evidence="3 4">
    <name type="scientific">Pseudonocardia eucalypti</name>
    <dbReference type="NCBI Taxonomy" id="648755"/>
    <lineage>
        <taxon>Bacteria</taxon>
        <taxon>Bacillati</taxon>
        <taxon>Actinomycetota</taxon>
        <taxon>Actinomycetes</taxon>
        <taxon>Pseudonocardiales</taxon>
        <taxon>Pseudonocardiaceae</taxon>
        <taxon>Pseudonocardia</taxon>
    </lineage>
</organism>
<keyword evidence="4" id="KW-1185">Reference proteome</keyword>